<keyword evidence="13" id="KW-1133">Transmembrane helix</keyword>
<organism evidence="16 17">
    <name type="scientific">Trichinella murrelli</name>
    <dbReference type="NCBI Taxonomy" id="144512"/>
    <lineage>
        <taxon>Eukaryota</taxon>
        <taxon>Metazoa</taxon>
        <taxon>Ecdysozoa</taxon>
        <taxon>Nematoda</taxon>
        <taxon>Enoplea</taxon>
        <taxon>Dorylaimia</taxon>
        <taxon>Trichinellida</taxon>
        <taxon>Trichinellidae</taxon>
        <taxon>Trichinella</taxon>
    </lineage>
</organism>
<evidence type="ECO:0000256" key="12">
    <source>
        <dbReference type="SAM" id="MobiDB-lite"/>
    </source>
</evidence>
<proteinExistence type="inferred from homology"/>
<dbReference type="InterPro" id="IPR058669">
    <property type="entry name" value="TPR_IPO7/11-like"/>
</dbReference>
<evidence type="ECO:0000259" key="15">
    <source>
        <dbReference type="PROSITE" id="PS51384"/>
    </source>
</evidence>
<comment type="similarity">
    <text evidence="4">Belongs to the importin beta family.</text>
</comment>
<dbReference type="OrthoDB" id="760868at2759"/>
<dbReference type="InterPro" id="IPR017927">
    <property type="entry name" value="FAD-bd_FR_type"/>
</dbReference>
<dbReference type="SUPFAM" id="SSF48371">
    <property type="entry name" value="ARM repeat"/>
    <property type="match status" value="1"/>
</dbReference>
<dbReference type="InterPro" id="IPR017938">
    <property type="entry name" value="Riboflavin_synthase-like_b-brl"/>
</dbReference>
<keyword evidence="6" id="KW-0963">Cytoplasm</keyword>
<dbReference type="CDD" id="cd06183">
    <property type="entry name" value="cyt_b5_reduct_like"/>
    <property type="match status" value="1"/>
</dbReference>
<dbReference type="InterPro" id="IPR016024">
    <property type="entry name" value="ARM-type_fold"/>
</dbReference>
<name>A0A0V0TRP4_9BILA</name>
<dbReference type="InterPro" id="IPR001494">
    <property type="entry name" value="Importin-beta_N"/>
</dbReference>
<keyword evidence="5" id="KW-0813">Transport</keyword>
<dbReference type="Proteomes" id="UP000055048">
    <property type="component" value="Unassembled WGS sequence"/>
</dbReference>
<dbReference type="EMBL" id="JYDJ01000164">
    <property type="protein sequence ID" value="KRX41674.1"/>
    <property type="molecule type" value="Genomic_DNA"/>
</dbReference>
<dbReference type="InterPro" id="IPR001433">
    <property type="entry name" value="OxRdtase_FAD/NAD-bd"/>
</dbReference>
<evidence type="ECO:0000256" key="7">
    <source>
        <dbReference type="ARBA" id="ARBA00022630"/>
    </source>
</evidence>
<feature type="domain" description="Importin N-terminal" evidence="14">
    <location>
        <begin position="22"/>
        <end position="105"/>
    </location>
</feature>
<dbReference type="Gene3D" id="1.25.10.10">
    <property type="entry name" value="Leucine-rich Repeat Variant"/>
    <property type="match status" value="1"/>
</dbReference>
<evidence type="ECO:0000313" key="16">
    <source>
        <dbReference type="EMBL" id="KRX41674.1"/>
    </source>
</evidence>
<comment type="cofactor">
    <cofactor evidence="1">
        <name>FAD</name>
        <dbReference type="ChEBI" id="CHEBI:57692"/>
    </cofactor>
</comment>
<comment type="caution">
    <text evidence="16">The sequence shown here is derived from an EMBL/GenBank/DDBJ whole genome shotgun (WGS) entry which is preliminary data.</text>
</comment>
<evidence type="ECO:0000256" key="8">
    <source>
        <dbReference type="ARBA" id="ARBA00022827"/>
    </source>
</evidence>
<protein>
    <submittedName>
        <fullName evidence="16">Importin-7</fullName>
    </submittedName>
</protein>
<feature type="domain" description="FAD-binding FR-type" evidence="15">
    <location>
        <begin position="1117"/>
        <end position="1230"/>
    </location>
</feature>
<reference evidence="16 17" key="1">
    <citation type="submission" date="2015-01" db="EMBL/GenBank/DDBJ databases">
        <title>Evolution of Trichinella species and genotypes.</title>
        <authorList>
            <person name="Korhonen P.K."/>
            <person name="Edoardo P."/>
            <person name="Giuseppe L.R."/>
            <person name="Gasser R.B."/>
        </authorList>
    </citation>
    <scope>NUCLEOTIDE SEQUENCE [LARGE SCALE GENOMIC DNA]</scope>
    <source>
        <strain evidence="16">ISS417</strain>
    </source>
</reference>
<dbReference type="Pfam" id="PF00970">
    <property type="entry name" value="FAD_binding_6"/>
    <property type="match status" value="1"/>
</dbReference>
<feature type="region of interest" description="Disordered" evidence="12">
    <location>
        <begin position="887"/>
        <end position="947"/>
    </location>
</feature>
<dbReference type="FunFam" id="2.40.30.10:FF:000021">
    <property type="entry name" value="NADH-cytochrome b5 reductase"/>
    <property type="match status" value="1"/>
</dbReference>
<evidence type="ECO:0000256" key="4">
    <source>
        <dbReference type="ARBA" id="ARBA00007991"/>
    </source>
</evidence>
<feature type="compositionally biased region" description="Basic and acidic residues" evidence="12">
    <location>
        <begin position="915"/>
        <end position="934"/>
    </location>
</feature>
<dbReference type="Pfam" id="PF25758">
    <property type="entry name" value="TPR_IPO11"/>
    <property type="match status" value="1"/>
</dbReference>
<keyword evidence="8" id="KW-0274">FAD</keyword>
<dbReference type="GO" id="GO:0016491">
    <property type="term" value="F:oxidoreductase activity"/>
    <property type="evidence" value="ECO:0007669"/>
    <property type="project" value="UniProtKB-KW"/>
</dbReference>
<dbReference type="STRING" id="144512.A0A0V0TRP4"/>
<keyword evidence="9" id="KW-0653">Protein transport</keyword>
<dbReference type="InterPro" id="IPR008333">
    <property type="entry name" value="Cbr1-like_FAD-bd_dom"/>
</dbReference>
<dbReference type="Pfam" id="PF03810">
    <property type="entry name" value="IBN_N"/>
    <property type="match status" value="1"/>
</dbReference>
<evidence type="ECO:0000256" key="1">
    <source>
        <dbReference type="ARBA" id="ARBA00001974"/>
    </source>
</evidence>
<dbReference type="SMART" id="SM00913">
    <property type="entry name" value="IBN_N"/>
    <property type="match status" value="1"/>
</dbReference>
<feature type="transmembrane region" description="Helical" evidence="13">
    <location>
        <begin position="1236"/>
        <end position="1254"/>
    </location>
</feature>
<keyword evidence="10" id="KW-0560">Oxidoreductase</keyword>
<evidence type="ECO:0000256" key="6">
    <source>
        <dbReference type="ARBA" id="ARBA00022490"/>
    </source>
</evidence>
<dbReference type="Gene3D" id="2.40.30.10">
    <property type="entry name" value="Translation factors"/>
    <property type="match status" value="1"/>
</dbReference>
<dbReference type="InterPro" id="IPR039261">
    <property type="entry name" value="FNR_nucleotide-bd"/>
</dbReference>
<keyword evidence="11" id="KW-0539">Nucleus</keyword>
<evidence type="ECO:0000256" key="11">
    <source>
        <dbReference type="ARBA" id="ARBA00023242"/>
    </source>
</evidence>
<evidence type="ECO:0000256" key="13">
    <source>
        <dbReference type="SAM" id="Phobius"/>
    </source>
</evidence>
<keyword evidence="13" id="KW-0472">Membrane</keyword>
<dbReference type="GO" id="GO:0006606">
    <property type="term" value="P:protein import into nucleus"/>
    <property type="evidence" value="ECO:0007669"/>
    <property type="project" value="TreeGrafter"/>
</dbReference>
<evidence type="ECO:0000256" key="5">
    <source>
        <dbReference type="ARBA" id="ARBA00022448"/>
    </source>
</evidence>
<feature type="compositionally biased region" description="Acidic residues" evidence="12">
    <location>
        <begin position="891"/>
        <end position="904"/>
    </location>
</feature>
<dbReference type="SUPFAM" id="SSF63380">
    <property type="entry name" value="Riboflavin synthase domain-like"/>
    <property type="match status" value="1"/>
</dbReference>
<dbReference type="GO" id="GO:0031267">
    <property type="term" value="F:small GTPase binding"/>
    <property type="evidence" value="ECO:0007669"/>
    <property type="project" value="InterPro"/>
</dbReference>
<dbReference type="Pfam" id="PF00175">
    <property type="entry name" value="NAD_binding_1"/>
    <property type="match status" value="1"/>
</dbReference>
<sequence length="1421" mass="162370">MELNKIIMALKATLDPKGRHQAEEYLEGIKKIVGFTPLLLQILLTDDVEQPVRQAASIYFKNMVMTYWDESPSEVVHGSTTGLMFTIHEQDRHIIRQNIIEAIVKSVEVIRAQLAVSVRTILKTDFPGRWPDIIGKLMELLNESDAEKWLGSLTVLYQLVKNYEYSRNINRQPIADVMVKVLPQLHLRMCHLIDNSSQESVHLQKMILKIYHALVLYHLHTDILSESHFLEWIIVVIRVLEIPVPPESLAVDPEDRPQLVWWKCKKWSARILSRIYDRFHEDKNSDPGFLALRRVFFKHCLMQTIQSMLKVLNCYRQNEYISPQVLYLALEYLTTGVRETNGWKAVKPHVMDIIQTVIFPLLCFSNEDDELWHTDPQEYIRSKLDLFDEFLKPSSAGIRFLHSVMKRKNYLGELVKMVNHVLSTPDVAPQHVDGAFNFFGVLSTKLTKKAYLPFVCEMLKTQVIPRFSDPHGFLRARASYVIYMYSDCNFDDKDLIEKMMIGVIMLILNDPELPVKVDAALAFQSILRFDEEADLSYITPYVRPLALALLNLLKETECDDISNVLNRLVQHFSTEIVPVAVEIAQNLVNIFTSLVHPALDDDESDSHDNRCMTAMGVINTLEALIDATEDYPDVSIHLEPVLTLVIEMVISQKMIDYYEEVISLTYSLTAVNISPRMWMMFHLMYELFSGDGIDYFSDMISVFYNYVTVGSSEFLNDGGQRLMALYNVCSTALTYETDVGDNLAVKLMEIIILQFRGKVETFLCPAIELVAKRLEVGKRTSDFLIVCLDLFFACLLHNPQLTIEITQRLYVNEQKETLLHYFLANWFSDMNIFISLHDRKMCLIGLCSLIQLNQRPPVVAELGSRILPSCITTLKALSRLYDNKLKKQNEESSDEEEETEDDSSSESLVSDQESGEAHEDVNMFIEKEEDKSDSGNEDEYSDDTDYDEDLEEFSTVVDRNDTGFDEILVFTNSTTTTKHSTFYIHDPQWYSSLVSNMSAEELAQLRDVFETAERRRVAVEEAAKAKAAGEAATSGQQKDAGESSNLPLLLAIELSKKRFFGTIRNVLCHFLTSNCTTMLNDNWITTAALLAGVGLASAAVYYYAFVKRKPKKLLEDPSVNYSIVLASKEVCENLNKVNHDTRMFRFSLHSADQVLGLGVGQHVHLSAKINGQLVVRPYTPVSDINERGSIYFKDTHPLFPEGGKMTQYLDNLKIGDSINIRGPGGLLTYNGRGSIFGIYLFFFVALCTVVIYEYDEHYFLFQLGRFAIKSSKKADPVQKKYKKVAMLAGGSGITPMYQLIKASLADSYDKLEIHLIYANKSWSFEQLSLQSEQDILLFEELLNLEMKHPTRFRVWFTIDARKGKVWTYSIGFINSEIIKEIFPQPSADLLVLMCGPDAMIETACQPNLDKLGYARDNRFKY</sequence>
<gene>
    <name evidence="16" type="primary">IPO7</name>
    <name evidence="16" type="ORF">T05_6361</name>
</gene>
<feature type="compositionally biased region" description="Acidic residues" evidence="12">
    <location>
        <begin position="935"/>
        <end position="947"/>
    </location>
</feature>
<comment type="subcellular location">
    <subcellularLocation>
        <location evidence="3">Cytoplasm</location>
    </subcellularLocation>
    <subcellularLocation>
        <location evidence="2">Nucleus</location>
    </subcellularLocation>
</comment>
<dbReference type="SUPFAM" id="SSF52343">
    <property type="entry name" value="Ferredoxin reductase-like, C-terminal NADP-linked domain"/>
    <property type="match status" value="1"/>
</dbReference>
<dbReference type="InterPro" id="IPR011989">
    <property type="entry name" value="ARM-like"/>
</dbReference>
<keyword evidence="13" id="KW-0812">Transmembrane</keyword>
<evidence type="ECO:0000256" key="3">
    <source>
        <dbReference type="ARBA" id="ARBA00004496"/>
    </source>
</evidence>
<dbReference type="PANTHER" id="PTHR10997">
    <property type="entry name" value="IMPORTIN-7, 8, 11"/>
    <property type="match status" value="1"/>
</dbReference>
<dbReference type="GO" id="GO:0005829">
    <property type="term" value="C:cytosol"/>
    <property type="evidence" value="ECO:0007669"/>
    <property type="project" value="TreeGrafter"/>
</dbReference>
<keyword evidence="7" id="KW-0285">Flavoprotein</keyword>
<accession>A0A0V0TRP4</accession>
<evidence type="ECO:0000256" key="2">
    <source>
        <dbReference type="ARBA" id="ARBA00004123"/>
    </source>
</evidence>
<evidence type="ECO:0000313" key="17">
    <source>
        <dbReference type="Proteomes" id="UP000055048"/>
    </source>
</evidence>
<dbReference type="PROSITE" id="PS51384">
    <property type="entry name" value="FAD_FR"/>
    <property type="match status" value="1"/>
</dbReference>
<dbReference type="PROSITE" id="PS50166">
    <property type="entry name" value="IMPORTIN_B_NT"/>
    <property type="match status" value="1"/>
</dbReference>
<dbReference type="PANTHER" id="PTHR10997:SF18">
    <property type="entry name" value="D-IMPORTIN 7_RANBP7"/>
    <property type="match status" value="1"/>
</dbReference>
<evidence type="ECO:0000259" key="14">
    <source>
        <dbReference type="PROSITE" id="PS50166"/>
    </source>
</evidence>
<evidence type="ECO:0000256" key="9">
    <source>
        <dbReference type="ARBA" id="ARBA00022927"/>
    </source>
</evidence>
<dbReference type="Gene3D" id="3.40.50.80">
    <property type="entry name" value="Nucleotide-binding domain of ferredoxin-NADP reductase (FNR) module"/>
    <property type="match status" value="1"/>
</dbReference>
<keyword evidence="17" id="KW-1185">Reference proteome</keyword>
<dbReference type="GO" id="GO:0005635">
    <property type="term" value="C:nuclear envelope"/>
    <property type="evidence" value="ECO:0007669"/>
    <property type="project" value="TreeGrafter"/>
</dbReference>
<dbReference type="PRINTS" id="PR00406">
    <property type="entry name" value="CYTB5RDTASE"/>
</dbReference>
<feature type="transmembrane region" description="Helical" evidence="13">
    <location>
        <begin position="1083"/>
        <end position="1104"/>
    </location>
</feature>
<evidence type="ECO:0000256" key="10">
    <source>
        <dbReference type="ARBA" id="ARBA00023002"/>
    </source>
</evidence>